<evidence type="ECO:0000313" key="1">
    <source>
        <dbReference type="EMBL" id="KAI5659810.1"/>
    </source>
</evidence>
<reference evidence="2" key="1">
    <citation type="journal article" date="2023" name="Nat. Plants">
        <title>Single-cell RNA sequencing provides a high-resolution roadmap for understanding the multicellular compartmentation of specialized metabolism.</title>
        <authorList>
            <person name="Sun S."/>
            <person name="Shen X."/>
            <person name="Li Y."/>
            <person name="Li Y."/>
            <person name="Wang S."/>
            <person name="Li R."/>
            <person name="Zhang H."/>
            <person name="Shen G."/>
            <person name="Guo B."/>
            <person name="Wei J."/>
            <person name="Xu J."/>
            <person name="St-Pierre B."/>
            <person name="Chen S."/>
            <person name="Sun C."/>
        </authorList>
    </citation>
    <scope>NUCLEOTIDE SEQUENCE [LARGE SCALE GENOMIC DNA]</scope>
</reference>
<comment type="caution">
    <text evidence="1">The sequence shown here is derived from an EMBL/GenBank/DDBJ whole genome shotgun (WGS) entry which is preliminary data.</text>
</comment>
<accession>A0ACC0AHR8</accession>
<gene>
    <name evidence="1" type="ORF">M9H77_28603</name>
</gene>
<dbReference type="EMBL" id="CM044706">
    <property type="protein sequence ID" value="KAI5659810.1"/>
    <property type="molecule type" value="Genomic_DNA"/>
</dbReference>
<name>A0ACC0AHR8_CATRO</name>
<proteinExistence type="predicted"/>
<evidence type="ECO:0000313" key="2">
    <source>
        <dbReference type="Proteomes" id="UP001060085"/>
    </source>
</evidence>
<organism evidence="1 2">
    <name type="scientific">Catharanthus roseus</name>
    <name type="common">Madagascar periwinkle</name>
    <name type="synonym">Vinca rosea</name>
    <dbReference type="NCBI Taxonomy" id="4058"/>
    <lineage>
        <taxon>Eukaryota</taxon>
        <taxon>Viridiplantae</taxon>
        <taxon>Streptophyta</taxon>
        <taxon>Embryophyta</taxon>
        <taxon>Tracheophyta</taxon>
        <taxon>Spermatophyta</taxon>
        <taxon>Magnoliopsida</taxon>
        <taxon>eudicotyledons</taxon>
        <taxon>Gunneridae</taxon>
        <taxon>Pentapetalae</taxon>
        <taxon>asterids</taxon>
        <taxon>lamiids</taxon>
        <taxon>Gentianales</taxon>
        <taxon>Apocynaceae</taxon>
        <taxon>Rauvolfioideae</taxon>
        <taxon>Vinceae</taxon>
        <taxon>Catharanthinae</taxon>
        <taxon>Catharanthus</taxon>
    </lineage>
</organism>
<protein>
    <submittedName>
        <fullName evidence="1">Uncharacterized protein</fullName>
    </submittedName>
</protein>
<keyword evidence="2" id="KW-1185">Reference proteome</keyword>
<dbReference type="Proteomes" id="UP001060085">
    <property type="component" value="Linkage Group LG06"/>
</dbReference>
<sequence length="107" mass="11772">MSSAKISSYFNFISLLLFLILLLNPIATSTFAAADSTVKTSSSTGASIRKPLLSSNNRAKVDCNQIGVRSECTVNSRCKWCRSDSIDDFCFSKSEAWRLPSQVFTCD</sequence>